<dbReference type="InterPro" id="IPR004852">
    <property type="entry name" value="Di-haem_cyt_c_peroxidsae"/>
</dbReference>
<dbReference type="InterPro" id="IPR051395">
    <property type="entry name" value="Cytochrome_c_Peroxidase/MauG"/>
</dbReference>
<gene>
    <name evidence="9" type="ORF">HNR46_004048</name>
</gene>
<dbReference type="PANTHER" id="PTHR30600:SF10">
    <property type="entry name" value="BLL6722 PROTEIN"/>
    <property type="match status" value="1"/>
</dbReference>
<keyword evidence="2 7" id="KW-0349">Heme</keyword>
<dbReference type="GO" id="GO:0020037">
    <property type="term" value="F:heme binding"/>
    <property type="evidence" value="ECO:0007669"/>
    <property type="project" value="InterPro"/>
</dbReference>
<evidence type="ECO:0000256" key="7">
    <source>
        <dbReference type="PROSITE-ProRule" id="PRU00433"/>
    </source>
</evidence>
<accession>A0A840V9N2</accession>
<dbReference type="PROSITE" id="PS51007">
    <property type="entry name" value="CYTC"/>
    <property type="match status" value="2"/>
</dbReference>
<dbReference type="Pfam" id="PF03150">
    <property type="entry name" value="CCP_MauG"/>
    <property type="match status" value="1"/>
</dbReference>
<dbReference type="GO" id="GO:0030313">
    <property type="term" value="C:cell envelope"/>
    <property type="evidence" value="ECO:0007669"/>
    <property type="project" value="UniProtKB-SubCell"/>
</dbReference>
<dbReference type="GO" id="GO:0009055">
    <property type="term" value="F:electron transfer activity"/>
    <property type="evidence" value="ECO:0007669"/>
    <property type="project" value="InterPro"/>
</dbReference>
<feature type="domain" description="Cytochrome c" evidence="8">
    <location>
        <begin position="52"/>
        <end position="161"/>
    </location>
</feature>
<evidence type="ECO:0000256" key="2">
    <source>
        <dbReference type="ARBA" id="ARBA00022617"/>
    </source>
</evidence>
<reference evidence="9 10" key="1">
    <citation type="submission" date="2020-08" db="EMBL/GenBank/DDBJ databases">
        <title>Genomic Encyclopedia of Type Strains, Phase IV (KMG-IV): sequencing the most valuable type-strain genomes for metagenomic binning, comparative biology and taxonomic classification.</title>
        <authorList>
            <person name="Goeker M."/>
        </authorList>
    </citation>
    <scope>NUCLEOTIDE SEQUENCE [LARGE SCALE GENOMIC DNA]</scope>
    <source>
        <strain evidence="9 10">YC6886</strain>
    </source>
</reference>
<protein>
    <submittedName>
        <fullName evidence="9">Cytochrome c peroxidase</fullName>
        <ecNumber evidence="9">1.11.1.5</ecNumber>
    </submittedName>
</protein>
<dbReference type="RefSeq" id="WP_184022161.1">
    <property type="nucleotide sequence ID" value="NZ_JACHFD010000035.1"/>
</dbReference>
<dbReference type="AlphaFoldDB" id="A0A840V9N2"/>
<proteinExistence type="predicted"/>
<dbReference type="GO" id="GO:0004130">
    <property type="term" value="F:cytochrome-c peroxidase activity"/>
    <property type="evidence" value="ECO:0007669"/>
    <property type="project" value="UniProtKB-EC"/>
</dbReference>
<feature type="domain" description="Cytochrome c" evidence="8">
    <location>
        <begin position="218"/>
        <end position="348"/>
    </location>
</feature>
<evidence type="ECO:0000259" key="8">
    <source>
        <dbReference type="PROSITE" id="PS51007"/>
    </source>
</evidence>
<keyword evidence="6 7" id="KW-0408">Iron</keyword>
<keyword evidence="9" id="KW-0575">Peroxidase</keyword>
<evidence type="ECO:0000313" key="9">
    <source>
        <dbReference type="EMBL" id="MBB5353786.1"/>
    </source>
</evidence>
<sequence>MKALSTLFLIAATHAQDAPVIDLTHPFPYSSQEVPDYITRDNTPPDNPITDLGATLGRVLFYDSRLSRNQTVSCASCHQQEHGFSDPDTASMGVAGFSGRHSMRLINARFSDETRFFWDERADSVEDQATQPIQDHIEMGFSGTDGDPGFSDLVDRLSSIEVYQVLFAGVFGDPEVTEERIGKSLAQFVRSIQSFDSRYDEGRDLTGADGPPFPNFTMEENDGKILFLRPPAQGGAGCAGCHVPPEFSIDPASRNNGVVSSLSGGTDTTNTRAPSLRDLVDANGQPHGGFMHDASFATLEEVIEHYNAVPAVVTNLDARLIRPGNLPQELGLDATEVASLEAFLKTLTGRRVYTDQQWSDPFDKEGTLQTIVLPTESIECGREIRQGVRFTTLTAQAVPNVTYGLQASTDLTHWATVSVTADAEGWLSLDIPDELGIEARYFRFIYPVPSE</sequence>
<dbReference type="InterPro" id="IPR009056">
    <property type="entry name" value="Cyt_c-like_dom"/>
</dbReference>
<comment type="subcellular location">
    <subcellularLocation>
        <location evidence="1">Cell envelope</location>
    </subcellularLocation>
</comment>
<keyword evidence="10" id="KW-1185">Reference proteome</keyword>
<dbReference type="EC" id="1.11.1.5" evidence="9"/>
<evidence type="ECO:0000256" key="4">
    <source>
        <dbReference type="ARBA" id="ARBA00022729"/>
    </source>
</evidence>
<dbReference type="InterPro" id="IPR036909">
    <property type="entry name" value="Cyt_c-like_dom_sf"/>
</dbReference>
<evidence type="ECO:0000256" key="3">
    <source>
        <dbReference type="ARBA" id="ARBA00022723"/>
    </source>
</evidence>
<dbReference type="PANTHER" id="PTHR30600">
    <property type="entry name" value="CYTOCHROME C PEROXIDASE-RELATED"/>
    <property type="match status" value="1"/>
</dbReference>
<keyword evidence="4" id="KW-0732">Signal</keyword>
<evidence type="ECO:0000313" key="10">
    <source>
        <dbReference type="Proteomes" id="UP000557717"/>
    </source>
</evidence>
<organism evidence="9 10">
    <name type="scientific">Haloferula luteola</name>
    <dbReference type="NCBI Taxonomy" id="595692"/>
    <lineage>
        <taxon>Bacteria</taxon>
        <taxon>Pseudomonadati</taxon>
        <taxon>Verrucomicrobiota</taxon>
        <taxon>Verrucomicrobiia</taxon>
        <taxon>Verrucomicrobiales</taxon>
        <taxon>Verrucomicrobiaceae</taxon>
        <taxon>Haloferula</taxon>
    </lineage>
</organism>
<evidence type="ECO:0000256" key="5">
    <source>
        <dbReference type="ARBA" id="ARBA00023002"/>
    </source>
</evidence>
<keyword evidence="5 9" id="KW-0560">Oxidoreductase</keyword>
<comment type="caution">
    <text evidence="9">The sequence shown here is derived from an EMBL/GenBank/DDBJ whole genome shotgun (WGS) entry which is preliminary data.</text>
</comment>
<name>A0A840V9N2_9BACT</name>
<dbReference type="GO" id="GO:0046872">
    <property type="term" value="F:metal ion binding"/>
    <property type="evidence" value="ECO:0007669"/>
    <property type="project" value="UniProtKB-KW"/>
</dbReference>
<dbReference type="Gene3D" id="1.10.760.10">
    <property type="entry name" value="Cytochrome c-like domain"/>
    <property type="match status" value="2"/>
</dbReference>
<evidence type="ECO:0000256" key="6">
    <source>
        <dbReference type="ARBA" id="ARBA00023004"/>
    </source>
</evidence>
<dbReference type="EMBL" id="JACHFD010000035">
    <property type="protein sequence ID" value="MBB5353786.1"/>
    <property type="molecule type" value="Genomic_DNA"/>
</dbReference>
<dbReference type="Proteomes" id="UP000557717">
    <property type="component" value="Unassembled WGS sequence"/>
</dbReference>
<keyword evidence="3 7" id="KW-0479">Metal-binding</keyword>
<evidence type="ECO:0000256" key="1">
    <source>
        <dbReference type="ARBA" id="ARBA00004196"/>
    </source>
</evidence>
<dbReference type="SUPFAM" id="SSF46626">
    <property type="entry name" value="Cytochrome c"/>
    <property type="match status" value="2"/>
</dbReference>